<organism evidence="8 9">
    <name type="scientific">Zingiber officinale</name>
    <name type="common">Ginger</name>
    <name type="synonym">Amomum zingiber</name>
    <dbReference type="NCBI Taxonomy" id="94328"/>
    <lineage>
        <taxon>Eukaryota</taxon>
        <taxon>Viridiplantae</taxon>
        <taxon>Streptophyta</taxon>
        <taxon>Embryophyta</taxon>
        <taxon>Tracheophyta</taxon>
        <taxon>Spermatophyta</taxon>
        <taxon>Magnoliopsida</taxon>
        <taxon>Liliopsida</taxon>
        <taxon>Zingiberales</taxon>
        <taxon>Zingiberaceae</taxon>
        <taxon>Zingiber</taxon>
    </lineage>
</organism>
<evidence type="ECO:0000313" key="9">
    <source>
        <dbReference type="Proteomes" id="UP000734854"/>
    </source>
</evidence>
<sequence length="788" mass="88121">MGKVGTTTGVPVPAAIARDYEVMERLADERSASTLWRAVQRSSGQAVVLKQVKLSGLSRNLRDCLDCELRFLASVRHPNIIRLIDSIQVEESIFLIMEFCPGGDLATFIKHTGHLDEDTTIKFMKQLGAGLEVMHIHHIIHRDLKPENILLSAPSSDAVLKIADFDLARVIHPGEYANMVCGTPFYMAPEVMKFQKYDNKVDLWSVGAVFFELLNGFPPFCGKNNVQLLRNIEETNTLPFSQQILSSIRVDSLDLCTRLLRKNPSVSSTTCNGFPLMSFITTNGKLDSQIGSYSDHIIHGGICAEFWIGSDLVSQPATWHLLLFPFFVGLATPFHLLIRFTFQFLSSDIFKSTDFSPESKNCREKLFRLGDATMPATDFQGSSVPFASIGRSILSIRRDQVHGVDGHHHDSPAGGASHDLELEVFQKHVSDLFHDLSSGGGADDLLSLSWVRKLLDSFLICQEEFRVILFSCSKGQQQQAHLARPPLDRFLSDFFDRAVKALDLCNAVRDGVDQLRLWRQHLEIALAALDGGQPLGEGQVRRAQKALADLYILMLDEKETPSSGGGSILLYHRNRSFGRSVKEPPPQRGGGGSVASAAHFRYLTWSVSRSWSAARQLQGIGNNLYAPRGNEVSSTGGLAVPVYTMSSVLFFVMWSLVAAVPCQDRGLQTHPSVPRSFLWAAPMTSMHEKIFEESKKKERKNTSGLLKEIYQMEKCSRHLTEFLDTVELPLAEEKEVELKQEVQELAEVCNAMKENLDPLERQVREVFLRIVRSRTEILELLNKSHNPE</sequence>
<comment type="caution">
    <text evidence="8">The sequence shown here is derived from an EMBL/GenBank/DDBJ whole genome shotgun (WGS) entry which is preliminary data.</text>
</comment>
<evidence type="ECO:0000256" key="6">
    <source>
        <dbReference type="SAM" id="Coils"/>
    </source>
</evidence>
<dbReference type="InterPro" id="IPR011009">
    <property type="entry name" value="Kinase-like_dom_sf"/>
</dbReference>
<dbReference type="GO" id="GO:0016020">
    <property type="term" value="C:membrane"/>
    <property type="evidence" value="ECO:0007669"/>
    <property type="project" value="UniProtKB-SubCell"/>
</dbReference>
<dbReference type="GO" id="GO:0004672">
    <property type="term" value="F:protein kinase activity"/>
    <property type="evidence" value="ECO:0007669"/>
    <property type="project" value="InterPro"/>
</dbReference>
<dbReference type="PROSITE" id="PS50011">
    <property type="entry name" value="PROTEIN_KINASE_DOM"/>
    <property type="match status" value="1"/>
</dbReference>
<dbReference type="InterPro" id="IPR008511">
    <property type="entry name" value="ROH1-like"/>
</dbReference>
<dbReference type="InterPro" id="IPR000719">
    <property type="entry name" value="Prot_kinase_dom"/>
</dbReference>
<feature type="domain" description="Protein kinase" evidence="7">
    <location>
        <begin position="20"/>
        <end position="280"/>
    </location>
</feature>
<dbReference type="SUPFAM" id="SSF56112">
    <property type="entry name" value="Protein kinase-like (PK-like)"/>
    <property type="match status" value="1"/>
</dbReference>
<evidence type="ECO:0000256" key="2">
    <source>
        <dbReference type="ARBA" id="ARBA00022692"/>
    </source>
</evidence>
<keyword evidence="9" id="KW-1185">Reference proteome</keyword>
<keyword evidence="3" id="KW-1133">Transmembrane helix</keyword>
<dbReference type="SMART" id="SM00220">
    <property type="entry name" value="S_TKc"/>
    <property type="match status" value="1"/>
</dbReference>
<name>A0A8J5C178_ZINOF</name>
<keyword evidence="2" id="KW-0812">Transmembrane</keyword>
<protein>
    <recommendedName>
        <fullName evidence="7">Protein kinase domain-containing protein</fullName>
    </recommendedName>
</protein>
<evidence type="ECO:0000256" key="5">
    <source>
        <dbReference type="ARBA" id="ARBA00035114"/>
    </source>
</evidence>
<dbReference type="Pfam" id="PF00069">
    <property type="entry name" value="Pkinase"/>
    <property type="match status" value="1"/>
</dbReference>
<gene>
    <name evidence="8" type="ORF">ZIOFF_071480</name>
</gene>
<dbReference type="PROSITE" id="PS00108">
    <property type="entry name" value="PROTEIN_KINASE_ST"/>
    <property type="match status" value="1"/>
</dbReference>
<evidence type="ECO:0000256" key="1">
    <source>
        <dbReference type="ARBA" id="ARBA00004167"/>
    </source>
</evidence>
<evidence type="ECO:0000313" key="8">
    <source>
        <dbReference type="EMBL" id="KAG6470410.1"/>
    </source>
</evidence>
<dbReference type="Pfam" id="PF05633">
    <property type="entry name" value="ROH1-like"/>
    <property type="match status" value="1"/>
</dbReference>
<dbReference type="EMBL" id="JACMSC010000021">
    <property type="protein sequence ID" value="KAG6470410.1"/>
    <property type="molecule type" value="Genomic_DNA"/>
</dbReference>
<proteinExistence type="inferred from homology"/>
<dbReference type="PANTHER" id="PTHR31509">
    <property type="entry name" value="BPS1-LIKE PROTEIN"/>
    <property type="match status" value="1"/>
</dbReference>
<keyword evidence="6" id="KW-0175">Coiled coil</keyword>
<keyword evidence="4" id="KW-0472">Membrane</keyword>
<evidence type="ECO:0000256" key="4">
    <source>
        <dbReference type="ARBA" id="ARBA00023136"/>
    </source>
</evidence>
<accession>A0A8J5C178</accession>
<reference evidence="8 9" key="1">
    <citation type="submission" date="2020-08" db="EMBL/GenBank/DDBJ databases">
        <title>Plant Genome Project.</title>
        <authorList>
            <person name="Zhang R.-G."/>
        </authorList>
    </citation>
    <scope>NUCLEOTIDE SEQUENCE [LARGE SCALE GENOMIC DNA]</scope>
    <source>
        <tissue evidence="8">Rhizome</tissue>
    </source>
</reference>
<feature type="coiled-coil region" evidence="6">
    <location>
        <begin position="728"/>
        <end position="762"/>
    </location>
</feature>
<dbReference type="Proteomes" id="UP000734854">
    <property type="component" value="Unassembled WGS sequence"/>
</dbReference>
<dbReference type="Gene3D" id="1.10.510.10">
    <property type="entry name" value="Transferase(Phosphotransferase) domain 1"/>
    <property type="match status" value="1"/>
</dbReference>
<evidence type="ECO:0000256" key="3">
    <source>
        <dbReference type="ARBA" id="ARBA00022989"/>
    </source>
</evidence>
<comment type="subcellular location">
    <subcellularLocation>
        <location evidence="1">Membrane</location>
        <topology evidence="1">Single-pass membrane protein</topology>
    </subcellularLocation>
</comment>
<dbReference type="AlphaFoldDB" id="A0A8J5C178"/>
<evidence type="ECO:0000259" key="7">
    <source>
        <dbReference type="PROSITE" id="PS50011"/>
    </source>
</evidence>
<comment type="similarity">
    <text evidence="5">Belongs to the ROH1 family.</text>
</comment>
<dbReference type="GO" id="GO:0005524">
    <property type="term" value="F:ATP binding"/>
    <property type="evidence" value="ECO:0007669"/>
    <property type="project" value="InterPro"/>
</dbReference>
<dbReference type="InterPro" id="IPR008271">
    <property type="entry name" value="Ser/Thr_kinase_AS"/>
</dbReference>